<comment type="function">
    <text evidence="6">Required for high-level post-exponential phase expression of a series of secreted proteins.</text>
</comment>
<comment type="function">
    <text evidence="5">May play the central regulatory role in sporulation. It may be an element of the effector pathway responsible for the activation of sporulation genes in response to nutritional stress. Spo0A may act in concert with spo0H (a sigma factor) to control the expression of some genes that are critical to the sporulation process.</text>
</comment>
<dbReference type="SUPFAM" id="SSF52172">
    <property type="entry name" value="CheY-like"/>
    <property type="match status" value="1"/>
</dbReference>
<dbReference type="PANTHER" id="PTHR37299:SF3">
    <property type="entry name" value="STAGE 0 SPORULATION PROTEIN A HOMOLOG"/>
    <property type="match status" value="1"/>
</dbReference>
<evidence type="ECO:0000313" key="10">
    <source>
        <dbReference type="EMBL" id="SHJ59486.1"/>
    </source>
</evidence>
<dbReference type="GO" id="GO:0000156">
    <property type="term" value="F:phosphorelay response regulator activity"/>
    <property type="evidence" value="ECO:0007669"/>
    <property type="project" value="InterPro"/>
</dbReference>
<dbReference type="Gene3D" id="2.40.50.1020">
    <property type="entry name" value="LytTr DNA-binding domain"/>
    <property type="match status" value="1"/>
</dbReference>
<dbReference type="Pfam" id="PF00072">
    <property type="entry name" value="Response_reg"/>
    <property type="match status" value="1"/>
</dbReference>
<protein>
    <recommendedName>
        <fullName evidence="1">Stage 0 sporulation protein A homolog</fullName>
    </recommendedName>
</protein>
<sequence>MIYVLVLEDQPVQRRRLVEILERADRGVCVLETDSIDSGLEISKNYPINLFFIDIELKDGSGLTFAEEIRKNPRYEFAWIIFITSYYEHMLRAFKRIHCYDYIIKPYEDEEIEKLTQKLLRSPQNNKVQEAFLTFEINGVFMRFYIKDIYFIEAMGKHCMIHAIHGQYLIKRMPLKNVLNMDSSSGLIQIHRSYIINPHRIKMVDCRFGSWMIYFEGYDKTAMVGFTFQNKMRKYLSLQEEL</sequence>
<evidence type="ECO:0000256" key="1">
    <source>
        <dbReference type="ARBA" id="ARBA00018672"/>
    </source>
</evidence>
<feature type="modified residue" description="4-aspartylphosphate" evidence="7">
    <location>
        <position position="54"/>
    </location>
</feature>
<keyword evidence="11" id="KW-1185">Reference proteome</keyword>
<dbReference type="InterPro" id="IPR001789">
    <property type="entry name" value="Sig_transdc_resp-reg_receiver"/>
</dbReference>
<dbReference type="PANTHER" id="PTHR37299">
    <property type="entry name" value="TRANSCRIPTIONAL REGULATOR-RELATED"/>
    <property type="match status" value="1"/>
</dbReference>
<reference evidence="11" key="1">
    <citation type="submission" date="2016-11" db="EMBL/GenBank/DDBJ databases">
        <authorList>
            <person name="Varghese N."/>
            <person name="Submissions S."/>
        </authorList>
    </citation>
    <scope>NUCLEOTIDE SEQUENCE [LARGE SCALE GENOMIC DNA]</scope>
    <source>
        <strain evidence="11">DSM 17957</strain>
    </source>
</reference>
<dbReference type="Pfam" id="PF04397">
    <property type="entry name" value="LytTR"/>
    <property type="match status" value="1"/>
</dbReference>
<feature type="domain" description="Response regulatory" evidence="8">
    <location>
        <begin position="3"/>
        <end position="120"/>
    </location>
</feature>
<proteinExistence type="predicted"/>
<dbReference type="PROSITE" id="PS50110">
    <property type="entry name" value="RESPONSE_REGULATORY"/>
    <property type="match status" value="1"/>
</dbReference>
<evidence type="ECO:0000256" key="4">
    <source>
        <dbReference type="ARBA" id="ARBA00023159"/>
    </source>
</evidence>
<evidence type="ECO:0000259" key="9">
    <source>
        <dbReference type="PROSITE" id="PS50930"/>
    </source>
</evidence>
<evidence type="ECO:0000256" key="6">
    <source>
        <dbReference type="ARBA" id="ARBA00037164"/>
    </source>
</evidence>
<dbReference type="RefSeq" id="WP_110941541.1">
    <property type="nucleotide sequence ID" value="NZ_FQZV01000031.1"/>
</dbReference>
<dbReference type="EMBL" id="FQZV01000031">
    <property type="protein sequence ID" value="SHJ59486.1"/>
    <property type="molecule type" value="Genomic_DNA"/>
</dbReference>
<keyword evidence="3" id="KW-0902">Two-component regulatory system</keyword>
<dbReference type="CDD" id="cd00156">
    <property type="entry name" value="REC"/>
    <property type="match status" value="1"/>
</dbReference>
<dbReference type="InterPro" id="IPR011006">
    <property type="entry name" value="CheY-like_superfamily"/>
</dbReference>
<evidence type="ECO:0000256" key="5">
    <source>
        <dbReference type="ARBA" id="ARBA00024867"/>
    </source>
</evidence>
<gene>
    <name evidence="10" type="ORF">SAMN02745975_02429</name>
</gene>
<organism evidence="10 11">
    <name type="scientific">Geosporobacter subterraneus DSM 17957</name>
    <dbReference type="NCBI Taxonomy" id="1121919"/>
    <lineage>
        <taxon>Bacteria</taxon>
        <taxon>Bacillati</taxon>
        <taxon>Bacillota</taxon>
        <taxon>Clostridia</taxon>
        <taxon>Peptostreptococcales</taxon>
        <taxon>Thermotaleaceae</taxon>
        <taxon>Geosporobacter</taxon>
    </lineage>
</organism>
<evidence type="ECO:0000256" key="2">
    <source>
        <dbReference type="ARBA" id="ARBA00022490"/>
    </source>
</evidence>
<dbReference type="STRING" id="1121919.SAMN02745975_02429"/>
<dbReference type="OrthoDB" id="9809318at2"/>
<dbReference type="InterPro" id="IPR007492">
    <property type="entry name" value="LytTR_DNA-bd_dom"/>
</dbReference>
<dbReference type="Gene3D" id="3.40.50.2300">
    <property type="match status" value="1"/>
</dbReference>
<keyword evidence="7" id="KW-0597">Phosphoprotein</keyword>
<evidence type="ECO:0000259" key="8">
    <source>
        <dbReference type="PROSITE" id="PS50110"/>
    </source>
</evidence>
<feature type="domain" description="HTH LytTR-type" evidence="9">
    <location>
        <begin position="133"/>
        <end position="238"/>
    </location>
</feature>
<dbReference type="InterPro" id="IPR046947">
    <property type="entry name" value="LytR-like"/>
</dbReference>
<evidence type="ECO:0000256" key="7">
    <source>
        <dbReference type="PROSITE-ProRule" id="PRU00169"/>
    </source>
</evidence>
<keyword evidence="2" id="KW-0963">Cytoplasm</keyword>
<dbReference type="Proteomes" id="UP000184536">
    <property type="component" value="Unassembled WGS sequence"/>
</dbReference>
<dbReference type="PROSITE" id="PS50930">
    <property type="entry name" value="HTH_LYTTR"/>
    <property type="match status" value="1"/>
</dbReference>
<dbReference type="GO" id="GO:0003677">
    <property type="term" value="F:DNA binding"/>
    <property type="evidence" value="ECO:0007669"/>
    <property type="project" value="InterPro"/>
</dbReference>
<name>A0A1M6KKN6_9FIRM</name>
<evidence type="ECO:0000256" key="3">
    <source>
        <dbReference type="ARBA" id="ARBA00023012"/>
    </source>
</evidence>
<dbReference type="SMART" id="SM00850">
    <property type="entry name" value="LytTR"/>
    <property type="match status" value="1"/>
</dbReference>
<accession>A0A1M6KKN6</accession>
<dbReference type="SMART" id="SM00448">
    <property type="entry name" value="REC"/>
    <property type="match status" value="1"/>
</dbReference>
<evidence type="ECO:0000313" key="11">
    <source>
        <dbReference type="Proteomes" id="UP000184536"/>
    </source>
</evidence>
<keyword evidence="4" id="KW-0010">Activator</keyword>
<dbReference type="AlphaFoldDB" id="A0A1M6KKN6"/>